<evidence type="ECO:0000256" key="10">
    <source>
        <dbReference type="ARBA" id="ARBA00023160"/>
    </source>
</evidence>
<evidence type="ECO:0000256" key="16">
    <source>
        <dbReference type="ARBA" id="ARBA00048686"/>
    </source>
</evidence>
<evidence type="ECO:0000313" key="21">
    <source>
        <dbReference type="EMBL" id="MEB3347320.1"/>
    </source>
</evidence>
<evidence type="ECO:0000256" key="18">
    <source>
        <dbReference type="ARBA" id="ARBA00049251"/>
    </source>
</evidence>
<dbReference type="SUPFAM" id="SSF51735">
    <property type="entry name" value="NAD(P)-binding Rossmann-fold domains"/>
    <property type="match status" value="1"/>
</dbReference>
<comment type="catalytic activity">
    <reaction evidence="15">
        <text>(2E)-dodecenoyl-CoA + NADPH + H(+) = dodecanoyl-CoA + NADP(+)</text>
        <dbReference type="Rhea" id="RHEA:44964"/>
        <dbReference type="ChEBI" id="CHEBI:15378"/>
        <dbReference type="ChEBI" id="CHEBI:57330"/>
        <dbReference type="ChEBI" id="CHEBI:57375"/>
        <dbReference type="ChEBI" id="CHEBI:57783"/>
        <dbReference type="ChEBI" id="CHEBI:58349"/>
    </reaction>
    <physiologicalReaction direction="left-to-right" evidence="15">
        <dbReference type="Rhea" id="RHEA:44965"/>
    </physiologicalReaction>
</comment>
<comment type="catalytic activity">
    <reaction evidence="20">
        <text>(2E)-octenoyl-CoA + NADPH + H(+) = octanoyl-CoA + NADP(+)</text>
        <dbReference type="Rhea" id="RHEA:44952"/>
        <dbReference type="ChEBI" id="CHEBI:15378"/>
        <dbReference type="ChEBI" id="CHEBI:57386"/>
        <dbReference type="ChEBI" id="CHEBI:57783"/>
        <dbReference type="ChEBI" id="CHEBI:58349"/>
        <dbReference type="ChEBI" id="CHEBI:62242"/>
    </reaction>
    <physiologicalReaction direction="left-to-right" evidence="20">
        <dbReference type="Rhea" id="RHEA:44953"/>
    </physiologicalReaction>
</comment>
<dbReference type="EC" id="1.3.1.38" evidence="13"/>
<sequence length="268" mass="29450">MLKSDAFKDKIVLVTGGRSGIGFQIAKDFLQLGANVIICSRKEDKLKIAAEELSTYGELSYQACDIRKTEDVQELAQMIKEKYQRLDILVNNAGGQFPALAEYISDKGWNAVINNNLNGTFLMIREMANAFFIPQKQGVIVNITAEVYRGFPGMAHTGAARAGVENLTKSLAMEWSDFNIRINCVAPGIIESSGLDNYPPQIQDMFEEAQKAIPLKRFGRVEDVSNAVLFLASPMAAYVTGISLIVDGAQHLGFDKMGLARVLKSFIS</sequence>
<evidence type="ECO:0000256" key="13">
    <source>
        <dbReference type="ARBA" id="ARBA00038849"/>
    </source>
</evidence>
<comment type="catalytic activity">
    <reaction evidence="18">
        <text>a (2E)-enoyl-CoA + NADPH + H(+) = a 2,3-saturated acyl-CoA + NADP(+)</text>
        <dbReference type="Rhea" id="RHEA:33763"/>
        <dbReference type="ChEBI" id="CHEBI:15378"/>
        <dbReference type="ChEBI" id="CHEBI:57783"/>
        <dbReference type="ChEBI" id="CHEBI:58349"/>
        <dbReference type="ChEBI" id="CHEBI:58856"/>
        <dbReference type="ChEBI" id="CHEBI:65111"/>
        <dbReference type="EC" id="1.3.1.38"/>
    </reaction>
    <physiologicalReaction direction="left-to-right" evidence="18">
        <dbReference type="Rhea" id="RHEA:33764"/>
    </physiologicalReaction>
</comment>
<evidence type="ECO:0000256" key="7">
    <source>
        <dbReference type="ARBA" id="ARBA00023002"/>
    </source>
</evidence>
<reference evidence="21 22" key="1">
    <citation type="journal article" date="2013" name="Int. J. Syst. Evol. Microbiol.">
        <title>Aquimarina gracilis sp. nov., isolated from the gut microflora of a mussel, Mytilus coruscus, and emended description of Aquimarina spongiae.</title>
        <authorList>
            <person name="Park S.C."/>
            <person name="Choe H.N."/>
            <person name="Baik K.S."/>
            <person name="Seong C.N."/>
        </authorList>
    </citation>
    <scope>NUCLEOTIDE SEQUENCE [LARGE SCALE GENOMIC DNA]</scope>
    <source>
        <strain evidence="21 22">PSC32</strain>
    </source>
</reference>
<evidence type="ECO:0000256" key="14">
    <source>
        <dbReference type="ARBA" id="ARBA00041063"/>
    </source>
</evidence>
<comment type="pathway">
    <text evidence="2">Lipid metabolism.</text>
</comment>
<dbReference type="PRINTS" id="PR00080">
    <property type="entry name" value="SDRFAMILY"/>
</dbReference>
<keyword evidence="8" id="KW-0443">Lipid metabolism</keyword>
<comment type="catalytic activity">
    <reaction evidence="19">
        <text>(2E)-decenoyl-CoA + NADPH + H(+) = decanoyl-CoA + NADP(+)</text>
        <dbReference type="Rhea" id="RHEA:44960"/>
        <dbReference type="ChEBI" id="CHEBI:15378"/>
        <dbReference type="ChEBI" id="CHEBI:57783"/>
        <dbReference type="ChEBI" id="CHEBI:58349"/>
        <dbReference type="ChEBI" id="CHEBI:61406"/>
        <dbReference type="ChEBI" id="CHEBI:61430"/>
    </reaction>
    <physiologicalReaction direction="left-to-right" evidence="19">
        <dbReference type="Rhea" id="RHEA:44961"/>
    </physiologicalReaction>
</comment>
<keyword evidence="3" id="KW-0444">Lipid biosynthesis</keyword>
<dbReference type="Gene3D" id="3.40.50.720">
    <property type="entry name" value="NAD(P)-binding Rossmann-like Domain"/>
    <property type="match status" value="1"/>
</dbReference>
<protein>
    <recommendedName>
        <fullName evidence="14">Peroxisomal trans-2-enoyl-CoA reductase</fullName>
        <ecNumber evidence="13">1.3.1.38</ecNumber>
    </recommendedName>
</protein>
<organism evidence="21 22">
    <name type="scientific">Aquimarina gracilis</name>
    <dbReference type="NCBI Taxonomy" id="874422"/>
    <lineage>
        <taxon>Bacteria</taxon>
        <taxon>Pseudomonadati</taxon>
        <taxon>Bacteroidota</taxon>
        <taxon>Flavobacteriia</taxon>
        <taxon>Flavobacteriales</taxon>
        <taxon>Flavobacteriaceae</taxon>
        <taxon>Aquimarina</taxon>
    </lineage>
</organism>
<evidence type="ECO:0000256" key="8">
    <source>
        <dbReference type="ARBA" id="ARBA00023098"/>
    </source>
</evidence>
<comment type="subunit">
    <text evidence="12">Interacts with PEX5, probably required to target it into peroxisomes.</text>
</comment>
<evidence type="ECO:0000256" key="19">
    <source>
        <dbReference type="ARBA" id="ARBA00049386"/>
    </source>
</evidence>
<dbReference type="CDD" id="cd05369">
    <property type="entry name" value="TER_DECR_SDR_a"/>
    <property type="match status" value="1"/>
</dbReference>
<evidence type="ECO:0000256" key="3">
    <source>
        <dbReference type="ARBA" id="ARBA00022516"/>
    </source>
</evidence>
<keyword evidence="6" id="KW-0521">NADP</keyword>
<dbReference type="PANTHER" id="PTHR24317:SF7">
    <property type="entry name" value="PEROXISOMAL TRANS-2-ENOYL-COA REDUCTASE"/>
    <property type="match status" value="1"/>
</dbReference>
<comment type="catalytic activity">
    <reaction evidence="17">
        <text>(2E)-hexenoyl-CoA + NADPH + H(+) = hexanoyl-CoA + NADP(+)</text>
        <dbReference type="Rhea" id="RHEA:44956"/>
        <dbReference type="ChEBI" id="CHEBI:15378"/>
        <dbReference type="ChEBI" id="CHEBI:57783"/>
        <dbReference type="ChEBI" id="CHEBI:58349"/>
        <dbReference type="ChEBI" id="CHEBI:62077"/>
        <dbReference type="ChEBI" id="CHEBI:62620"/>
    </reaction>
    <physiologicalReaction direction="left-to-right" evidence="17">
        <dbReference type="Rhea" id="RHEA:44957"/>
    </physiologicalReaction>
</comment>
<dbReference type="InterPro" id="IPR036291">
    <property type="entry name" value="NAD(P)-bd_dom_sf"/>
</dbReference>
<keyword evidence="22" id="KW-1185">Reference proteome</keyword>
<evidence type="ECO:0000313" key="22">
    <source>
        <dbReference type="Proteomes" id="UP001327027"/>
    </source>
</evidence>
<dbReference type="InterPro" id="IPR052388">
    <property type="entry name" value="Peroxisomal_t2-enoyl-CoA_red"/>
</dbReference>
<evidence type="ECO:0000256" key="5">
    <source>
        <dbReference type="ARBA" id="ARBA00022832"/>
    </source>
</evidence>
<comment type="caution">
    <text evidence="21">The sequence shown here is derived from an EMBL/GenBank/DDBJ whole genome shotgun (WGS) entry which is preliminary data.</text>
</comment>
<keyword evidence="5" id="KW-0276">Fatty acid metabolism</keyword>
<keyword evidence="4" id="KW-0597">Phosphoprotein</keyword>
<dbReference type="InterPro" id="IPR002347">
    <property type="entry name" value="SDR_fam"/>
</dbReference>
<evidence type="ECO:0000256" key="4">
    <source>
        <dbReference type="ARBA" id="ARBA00022553"/>
    </source>
</evidence>
<dbReference type="Proteomes" id="UP001327027">
    <property type="component" value="Unassembled WGS sequence"/>
</dbReference>
<dbReference type="PANTHER" id="PTHR24317">
    <property type="entry name" value="PEROXISOMAL TRANS-2-ENOYL-COA REDUCTASE"/>
    <property type="match status" value="1"/>
</dbReference>
<keyword evidence="9" id="KW-0576">Peroxisome</keyword>
<evidence type="ECO:0000256" key="17">
    <source>
        <dbReference type="ARBA" id="ARBA00049108"/>
    </source>
</evidence>
<dbReference type="PRINTS" id="PR00081">
    <property type="entry name" value="GDHRDH"/>
</dbReference>
<comment type="subcellular location">
    <subcellularLocation>
        <location evidence="1">Peroxisome</location>
    </subcellularLocation>
</comment>
<keyword evidence="10" id="KW-0275">Fatty acid biosynthesis</keyword>
<gene>
    <name evidence="21" type="ORF">U6A24_17730</name>
</gene>
<proteinExistence type="predicted"/>
<dbReference type="Pfam" id="PF13561">
    <property type="entry name" value="adh_short_C2"/>
    <property type="match status" value="1"/>
</dbReference>
<evidence type="ECO:0000256" key="1">
    <source>
        <dbReference type="ARBA" id="ARBA00004275"/>
    </source>
</evidence>
<evidence type="ECO:0000256" key="20">
    <source>
        <dbReference type="ARBA" id="ARBA00049559"/>
    </source>
</evidence>
<evidence type="ECO:0000256" key="15">
    <source>
        <dbReference type="ARBA" id="ARBA00047570"/>
    </source>
</evidence>
<evidence type="ECO:0000256" key="6">
    <source>
        <dbReference type="ARBA" id="ARBA00022857"/>
    </source>
</evidence>
<comment type="catalytic activity">
    <reaction evidence="16">
        <text>(2E)-tetradecenoyl-CoA + NADPH + H(+) = tetradecanoyl-CoA + NADP(+)</text>
        <dbReference type="Rhea" id="RHEA:44968"/>
        <dbReference type="ChEBI" id="CHEBI:15378"/>
        <dbReference type="ChEBI" id="CHEBI:57385"/>
        <dbReference type="ChEBI" id="CHEBI:57783"/>
        <dbReference type="ChEBI" id="CHEBI:58349"/>
        <dbReference type="ChEBI" id="CHEBI:61405"/>
    </reaction>
    <physiologicalReaction direction="left-to-right" evidence="16">
        <dbReference type="Rhea" id="RHEA:44969"/>
    </physiologicalReaction>
</comment>
<evidence type="ECO:0000256" key="9">
    <source>
        <dbReference type="ARBA" id="ARBA00023140"/>
    </source>
</evidence>
<name>A0ABU5ZZL0_9FLAO</name>
<comment type="function">
    <text evidence="11">Participates in chain elongation of fatty acids. Catalyzes the reduction of trans-2-enoyl-CoAs of varying chain lengths from 6:1 to 16:1, having maximum activity with 10:1 CoA. Has no 2,4-dienoyl-CoA reductase activity.</text>
</comment>
<keyword evidence="7" id="KW-0560">Oxidoreductase</keyword>
<evidence type="ECO:0000256" key="12">
    <source>
        <dbReference type="ARBA" id="ARBA00038622"/>
    </source>
</evidence>
<accession>A0ABU5ZZL0</accession>
<evidence type="ECO:0000256" key="11">
    <source>
        <dbReference type="ARBA" id="ARBA00037124"/>
    </source>
</evidence>
<evidence type="ECO:0000256" key="2">
    <source>
        <dbReference type="ARBA" id="ARBA00005189"/>
    </source>
</evidence>
<dbReference type="RefSeq" id="WP_324181342.1">
    <property type="nucleotide sequence ID" value="NZ_BAABAW010000025.1"/>
</dbReference>
<dbReference type="EMBL" id="JAYKLX010000008">
    <property type="protein sequence ID" value="MEB3347320.1"/>
    <property type="molecule type" value="Genomic_DNA"/>
</dbReference>